<feature type="signal peptide" evidence="1">
    <location>
        <begin position="1"/>
        <end position="21"/>
    </location>
</feature>
<dbReference type="AlphaFoldDB" id="A0A7V1I479"/>
<protein>
    <submittedName>
        <fullName evidence="2">Uncharacterized protein</fullName>
    </submittedName>
</protein>
<feature type="non-terminal residue" evidence="2">
    <location>
        <position position="106"/>
    </location>
</feature>
<sequence length="106" mass="11847">MKKLLFLVLTAVVLTSSNVWGFMDVVITDNTPFAYEKITVTTSSVSMLDKTYRDSARAIFLTVEDNSIRYRIDGGDATSSDGHLLSSSALQNLWLHDGWAIKNLRM</sequence>
<feature type="chain" id="PRO_5030842802" evidence="1">
    <location>
        <begin position="22"/>
        <end position="106"/>
    </location>
</feature>
<dbReference type="EMBL" id="DRKW01000178">
    <property type="protein sequence ID" value="HEB74186.1"/>
    <property type="molecule type" value="Genomic_DNA"/>
</dbReference>
<proteinExistence type="predicted"/>
<accession>A0A7V1I479</accession>
<dbReference type="Proteomes" id="UP000886268">
    <property type="component" value="Unassembled WGS sequence"/>
</dbReference>
<gene>
    <name evidence="2" type="ORF">ENJ03_03085</name>
</gene>
<evidence type="ECO:0000256" key="1">
    <source>
        <dbReference type="SAM" id="SignalP"/>
    </source>
</evidence>
<organism evidence="2">
    <name type="scientific">Desulfofervidus auxilii</name>
    <dbReference type="NCBI Taxonomy" id="1621989"/>
    <lineage>
        <taxon>Bacteria</taxon>
        <taxon>Pseudomonadati</taxon>
        <taxon>Thermodesulfobacteriota</taxon>
        <taxon>Candidatus Desulfofervidia</taxon>
        <taxon>Candidatus Desulfofervidales</taxon>
        <taxon>Candidatus Desulfofervidaceae</taxon>
        <taxon>Candidatus Desulfofervidus</taxon>
    </lineage>
</organism>
<keyword evidence="1" id="KW-0732">Signal</keyword>
<evidence type="ECO:0000313" key="2">
    <source>
        <dbReference type="EMBL" id="HEB74186.1"/>
    </source>
</evidence>
<comment type="caution">
    <text evidence="2">The sequence shown here is derived from an EMBL/GenBank/DDBJ whole genome shotgun (WGS) entry which is preliminary data.</text>
</comment>
<reference evidence="2" key="1">
    <citation type="journal article" date="2020" name="mSystems">
        <title>Genome- and Community-Level Interaction Insights into Carbon Utilization and Element Cycling Functions of Hydrothermarchaeota in Hydrothermal Sediment.</title>
        <authorList>
            <person name="Zhou Z."/>
            <person name="Liu Y."/>
            <person name="Xu W."/>
            <person name="Pan J."/>
            <person name="Luo Z.H."/>
            <person name="Li M."/>
        </authorList>
    </citation>
    <scope>NUCLEOTIDE SEQUENCE [LARGE SCALE GENOMIC DNA]</scope>
    <source>
        <strain evidence="2">HyVt-45</strain>
    </source>
</reference>
<name>A0A7V1I479_DESA2</name>